<protein>
    <submittedName>
        <fullName evidence="2">Uncharacterized protein</fullName>
    </submittedName>
</protein>
<dbReference type="AlphaFoldDB" id="A0A8S1TVN9"/>
<evidence type="ECO:0000256" key="1">
    <source>
        <dbReference type="SAM" id="Coils"/>
    </source>
</evidence>
<organism evidence="2 3">
    <name type="scientific">Paramecium octaurelia</name>
    <dbReference type="NCBI Taxonomy" id="43137"/>
    <lineage>
        <taxon>Eukaryota</taxon>
        <taxon>Sar</taxon>
        <taxon>Alveolata</taxon>
        <taxon>Ciliophora</taxon>
        <taxon>Intramacronucleata</taxon>
        <taxon>Oligohymenophorea</taxon>
        <taxon>Peniculida</taxon>
        <taxon>Parameciidae</taxon>
        <taxon>Paramecium</taxon>
    </lineage>
</organism>
<name>A0A8S1TVN9_PAROT</name>
<accession>A0A8S1TVN9</accession>
<reference evidence="2" key="1">
    <citation type="submission" date="2021-01" db="EMBL/GenBank/DDBJ databases">
        <authorList>
            <consortium name="Genoscope - CEA"/>
            <person name="William W."/>
        </authorList>
    </citation>
    <scope>NUCLEOTIDE SEQUENCE</scope>
</reference>
<feature type="coiled-coil region" evidence="1">
    <location>
        <begin position="141"/>
        <end position="168"/>
    </location>
</feature>
<proteinExistence type="predicted"/>
<evidence type="ECO:0000313" key="3">
    <source>
        <dbReference type="Proteomes" id="UP000683925"/>
    </source>
</evidence>
<gene>
    <name evidence="2" type="ORF">POCTA_138.1.T0310277</name>
</gene>
<sequence length="171" mass="21150">MKEINLEEKNGLIGCLIKRKVKQIWMEQKIRKSKSFLLNDMDFCYQRKRKLTYYYNNHRPSLMTIHKRIAKYIKLDKPSCLFQQKIYRFYKFSQRRNTKYEQFVIDYKVYNIKNQERNLNDLDAVEVPFDLYMFDYDEAPFEQQQIDVEEYNVENQRLARQNNKIMNSNNH</sequence>
<comment type="caution">
    <text evidence="2">The sequence shown here is derived from an EMBL/GenBank/DDBJ whole genome shotgun (WGS) entry which is preliminary data.</text>
</comment>
<dbReference type="EMBL" id="CAJJDP010000031">
    <property type="protein sequence ID" value="CAD8156073.1"/>
    <property type="molecule type" value="Genomic_DNA"/>
</dbReference>
<dbReference type="OMA" id="ILLMEQR"/>
<keyword evidence="3" id="KW-1185">Reference proteome</keyword>
<evidence type="ECO:0000313" key="2">
    <source>
        <dbReference type="EMBL" id="CAD8156073.1"/>
    </source>
</evidence>
<dbReference type="Proteomes" id="UP000683925">
    <property type="component" value="Unassembled WGS sequence"/>
</dbReference>
<keyword evidence="1" id="KW-0175">Coiled coil</keyword>
<dbReference type="OrthoDB" id="10564377at2759"/>